<evidence type="ECO:0000313" key="3">
    <source>
        <dbReference type="Proteomes" id="UP000750711"/>
    </source>
</evidence>
<proteinExistence type="predicted"/>
<sequence length="350" mass="40146">MVSSPTDSLPDLPQHAGGRPPAHQHHVRVGGVNEHYIVPELTGIKRFSRKARKLTHDPLQQYQGWEPAGTRQPYHEYVHQLVLAGWDNLQELDSYMMTDVEDQDLVVSVLDITESFEQVRRPDIHDGAVLKSFLEEDNRHGVKVRLYMAEQRGNLAARVIEAFGSSLCLDPRFFLWSMRDKHGVAPLPTSHRHRAPFMSIGFGVPLIRTSLRTDAENFRVSVYIHHDEVGSGWTGPKSFRQLYLESFEDLDLDQATASPFYAVHYLLRLNCYCWNLVVNCIRDEDRRINGISDTSVTHVEEIKKSLSVVKRGGSLGWRGRDDGRARESREALEEDFQHLVEQTDLLWQAR</sequence>
<keyword evidence="3" id="KW-1185">Reference proteome</keyword>
<feature type="region of interest" description="Disordered" evidence="1">
    <location>
        <begin position="1"/>
        <end position="25"/>
    </location>
</feature>
<reference evidence="2" key="1">
    <citation type="submission" date="2021-03" db="EMBL/GenBank/DDBJ databases">
        <title>Comparative genomics and phylogenomic investigation of the class Geoglossomycetes provide insights into ecological specialization and systematics.</title>
        <authorList>
            <person name="Melie T."/>
            <person name="Pirro S."/>
            <person name="Miller A.N."/>
            <person name="Quandt A."/>
        </authorList>
    </citation>
    <scope>NUCLEOTIDE SEQUENCE</scope>
    <source>
        <strain evidence="2">CAQ_001_2017</strain>
    </source>
</reference>
<dbReference type="AlphaFoldDB" id="A0A9P8IG06"/>
<feature type="non-terminal residue" evidence="2">
    <location>
        <position position="350"/>
    </location>
</feature>
<protein>
    <submittedName>
        <fullName evidence="2">Uncharacterized protein</fullName>
    </submittedName>
</protein>
<evidence type="ECO:0000313" key="2">
    <source>
        <dbReference type="EMBL" id="KAH0551635.1"/>
    </source>
</evidence>
<comment type="caution">
    <text evidence="2">The sequence shown here is derived from an EMBL/GenBank/DDBJ whole genome shotgun (WGS) entry which is preliminary data.</text>
</comment>
<accession>A0A9P8IG06</accession>
<evidence type="ECO:0000256" key="1">
    <source>
        <dbReference type="SAM" id="MobiDB-lite"/>
    </source>
</evidence>
<gene>
    <name evidence="2" type="ORF">GP486_007149</name>
</gene>
<organism evidence="2 3">
    <name type="scientific">Trichoglossum hirsutum</name>
    <dbReference type="NCBI Taxonomy" id="265104"/>
    <lineage>
        <taxon>Eukaryota</taxon>
        <taxon>Fungi</taxon>
        <taxon>Dikarya</taxon>
        <taxon>Ascomycota</taxon>
        <taxon>Pezizomycotina</taxon>
        <taxon>Geoglossomycetes</taxon>
        <taxon>Geoglossales</taxon>
        <taxon>Geoglossaceae</taxon>
        <taxon>Trichoglossum</taxon>
    </lineage>
</organism>
<dbReference type="EMBL" id="JAGHQM010001866">
    <property type="protein sequence ID" value="KAH0551635.1"/>
    <property type="molecule type" value="Genomic_DNA"/>
</dbReference>
<dbReference type="Proteomes" id="UP000750711">
    <property type="component" value="Unassembled WGS sequence"/>
</dbReference>
<name>A0A9P8IG06_9PEZI</name>